<protein>
    <submittedName>
        <fullName evidence="1">Uncharacterized protein</fullName>
    </submittedName>
</protein>
<proteinExistence type="predicted"/>
<evidence type="ECO:0000313" key="2">
    <source>
        <dbReference type="Proteomes" id="UP000287651"/>
    </source>
</evidence>
<dbReference type="Proteomes" id="UP000287651">
    <property type="component" value="Unassembled WGS sequence"/>
</dbReference>
<dbReference type="EMBL" id="AMZH03013923">
    <property type="protein sequence ID" value="RRT48494.1"/>
    <property type="molecule type" value="Genomic_DNA"/>
</dbReference>
<evidence type="ECO:0000313" key="1">
    <source>
        <dbReference type="EMBL" id="RRT48494.1"/>
    </source>
</evidence>
<reference evidence="1 2" key="1">
    <citation type="journal article" date="2014" name="Agronomy (Basel)">
        <title>A Draft Genome Sequence for Ensete ventricosum, the Drought-Tolerant Tree Against Hunger.</title>
        <authorList>
            <person name="Harrison J."/>
            <person name="Moore K.A."/>
            <person name="Paszkiewicz K."/>
            <person name="Jones T."/>
            <person name="Grant M."/>
            <person name="Ambacheew D."/>
            <person name="Muzemil S."/>
            <person name="Studholme D.J."/>
        </authorList>
    </citation>
    <scope>NUCLEOTIDE SEQUENCE [LARGE SCALE GENOMIC DNA]</scope>
</reference>
<organism evidence="1 2">
    <name type="scientific">Ensete ventricosum</name>
    <name type="common">Abyssinian banana</name>
    <name type="synonym">Musa ensete</name>
    <dbReference type="NCBI Taxonomy" id="4639"/>
    <lineage>
        <taxon>Eukaryota</taxon>
        <taxon>Viridiplantae</taxon>
        <taxon>Streptophyta</taxon>
        <taxon>Embryophyta</taxon>
        <taxon>Tracheophyta</taxon>
        <taxon>Spermatophyta</taxon>
        <taxon>Magnoliopsida</taxon>
        <taxon>Liliopsida</taxon>
        <taxon>Zingiberales</taxon>
        <taxon>Musaceae</taxon>
        <taxon>Ensete</taxon>
    </lineage>
</organism>
<name>A0A426Y9T7_ENSVE</name>
<accession>A0A426Y9T7</accession>
<gene>
    <name evidence="1" type="ORF">B296_00034401</name>
</gene>
<comment type="caution">
    <text evidence="1">The sequence shown here is derived from an EMBL/GenBank/DDBJ whole genome shotgun (WGS) entry which is preliminary data.</text>
</comment>
<dbReference type="AlphaFoldDB" id="A0A426Y9T7"/>
<sequence>MMTRPVMVKTAMVEQNLLRQKQLRWSKTHYEGTRPIMVESHYGENWHHKIPKIASRRLTMVEATIWNKTCYSGSRYCGSSLRYIPKPIMMDDQRPTMVESTIAEQDLLWRSLKFTTTDEQRLAMTKATIAKRDLLRRKLL</sequence>